<organism evidence="1 2">
    <name type="scientific">Fusobacterium necrogenes</name>
    <dbReference type="NCBI Taxonomy" id="858"/>
    <lineage>
        <taxon>Bacteria</taxon>
        <taxon>Fusobacteriati</taxon>
        <taxon>Fusobacteriota</taxon>
        <taxon>Fusobacteriia</taxon>
        <taxon>Fusobacteriales</taxon>
        <taxon>Fusobacteriaceae</taxon>
        <taxon>Fusobacterium</taxon>
    </lineage>
</organism>
<gene>
    <name evidence="1" type="ORF">NCTC10723_00030</name>
</gene>
<dbReference type="EMBL" id="UGGU01000001">
    <property type="protein sequence ID" value="STO26885.1"/>
    <property type="molecule type" value="Genomic_DNA"/>
</dbReference>
<sequence>MQEKKIRRKKNLSSFSENEAQLLERLRKMKEEKKKYVFNMFSKVFTEIMSDDELLQILDENKDNKDFQENISKILKEEIIRYKNLQDKNIKEFQENSKIEGNNE</sequence>
<reference evidence="1 2" key="1">
    <citation type="submission" date="2018-06" db="EMBL/GenBank/DDBJ databases">
        <authorList>
            <consortium name="Pathogen Informatics"/>
            <person name="Doyle S."/>
        </authorList>
    </citation>
    <scope>NUCLEOTIDE SEQUENCE [LARGE SCALE GENOMIC DNA]</scope>
    <source>
        <strain evidence="1 2">NCTC10723</strain>
    </source>
</reference>
<evidence type="ECO:0000313" key="1">
    <source>
        <dbReference type="EMBL" id="STO26885.1"/>
    </source>
</evidence>
<proteinExistence type="predicted"/>
<accession>A0A377GPC5</accession>
<evidence type="ECO:0000313" key="2">
    <source>
        <dbReference type="Proteomes" id="UP000255328"/>
    </source>
</evidence>
<dbReference type="AlphaFoldDB" id="A0A377GPC5"/>
<keyword evidence="2" id="KW-1185">Reference proteome</keyword>
<dbReference type="Proteomes" id="UP000255328">
    <property type="component" value="Unassembled WGS sequence"/>
</dbReference>
<name>A0A377GPC5_9FUSO</name>
<protein>
    <submittedName>
        <fullName evidence="1">Uncharacterized protein</fullName>
    </submittedName>
</protein>
<dbReference type="RefSeq" id="WP_115268179.1">
    <property type="nucleotide sequence ID" value="NZ_UGGU01000001.1"/>
</dbReference>